<accession>A0A8F5GTM2</accession>
<reference evidence="1" key="1">
    <citation type="journal article" date="2021" name="Environ. Microbiol.">
        <title>New insights into the diversity and evolution of the archaeal mobilome from three complete genomes of Saccharolobus shibatae.</title>
        <authorList>
            <person name="Medvedeva S."/>
            <person name="Brandt D."/>
            <person name="Cvirkaite-Krupovic V."/>
            <person name="Liu Y."/>
            <person name="Severinov K."/>
            <person name="Ishino S."/>
            <person name="Ishino Y."/>
            <person name="Prangishvili D."/>
            <person name="Kalinowski J."/>
            <person name="Krupovic M."/>
        </authorList>
    </citation>
    <scope>NUCLEOTIDE SEQUENCE</scope>
    <source>
        <strain evidence="1">B12</strain>
    </source>
</reference>
<name>A0A8F5GTM2_SACSH</name>
<proteinExistence type="predicted"/>
<dbReference type="EMBL" id="CP077717">
    <property type="protein sequence ID" value="QXJ29083.1"/>
    <property type="molecule type" value="Genomic_DNA"/>
</dbReference>
<dbReference type="AlphaFoldDB" id="A0A8F5GTM2"/>
<evidence type="ECO:0000313" key="1">
    <source>
        <dbReference type="EMBL" id="QXJ29083.1"/>
    </source>
</evidence>
<dbReference type="Gene3D" id="1.10.10.10">
    <property type="entry name" value="Winged helix-like DNA-binding domain superfamily/Winged helix DNA-binding domain"/>
    <property type="match status" value="1"/>
</dbReference>
<protein>
    <submittedName>
        <fullName evidence="1">Uncharacterized protein</fullName>
    </submittedName>
</protein>
<dbReference type="SUPFAM" id="SSF46689">
    <property type="entry name" value="Homeodomain-like"/>
    <property type="match status" value="1"/>
</dbReference>
<dbReference type="Pfam" id="PF13384">
    <property type="entry name" value="HTH_23"/>
    <property type="match status" value="1"/>
</dbReference>
<gene>
    <name evidence="1" type="ORF">J5U23_01952</name>
</gene>
<dbReference type="KEGG" id="sshi:J5U23_01952"/>
<sequence length="54" mass="6176">MYANGMSMRAISRVLNVPLGTVFTWIKRYGGQKYKKLVELWSRAKDLVRGSIVS</sequence>
<dbReference type="InterPro" id="IPR009057">
    <property type="entry name" value="Homeodomain-like_sf"/>
</dbReference>
<evidence type="ECO:0000313" key="2">
    <source>
        <dbReference type="Proteomes" id="UP000694018"/>
    </source>
</evidence>
<dbReference type="Proteomes" id="UP000694018">
    <property type="component" value="Chromosome"/>
</dbReference>
<dbReference type="InterPro" id="IPR036388">
    <property type="entry name" value="WH-like_DNA-bd_sf"/>
</dbReference>
<organism evidence="1 2">
    <name type="scientific">Saccharolobus shibatae (strain ATCC 51178 / DSM 5389 / JCM 8931 / NBRC 15437 / B12)</name>
    <name type="common">Sulfolobus shibatae</name>
    <dbReference type="NCBI Taxonomy" id="523848"/>
    <lineage>
        <taxon>Archaea</taxon>
        <taxon>Thermoproteota</taxon>
        <taxon>Thermoprotei</taxon>
        <taxon>Sulfolobales</taxon>
        <taxon>Sulfolobaceae</taxon>
        <taxon>Saccharolobus</taxon>
    </lineage>
</organism>